<organism evidence="4 5">
    <name type="scientific">Rhodotorula toruloides</name>
    <name type="common">Yeast</name>
    <name type="synonym">Rhodosporidium toruloides</name>
    <dbReference type="NCBI Taxonomy" id="5286"/>
    <lineage>
        <taxon>Eukaryota</taxon>
        <taxon>Fungi</taxon>
        <taxon>Dikarya</taxon>
        <taxon>Basidiomycota</taxon>
        <taxon>Pucciniomycotina</taxon>
        <taxon>Microbotryomycetes</taxon>
        <taxon>Sporidiobolales</taxon>
        <taxon>Sporidiobolaceae</taxon>
        <taxon>Rhodotorula</taxon>
    </lineage>
</organism>
<keyword evidence="2" id="KW-0812">Transmembrane</keyword>
<name>A0A511KGW3_RHOTO</name>
<feature type="transmembrane region" description="Helical" evidence="2">
    <location>
        <begin position="176"/>
        <end position="194"/>
    </location>
</feature>
<dbReference type="AlphaFoldDB" id="A0A511KGW3"/>
<feature type="compositionally biased region" description="Basic and acidic residues" evidence="1">
    <location>
        <begin position="352"/>
        <end position="363"/>
    </location>
</feature>
<sequence length="387" mass="41439">MADALDVPSTIAKQSIATSILTPYLVGLTTQVLLIGVFLAFFGRFIREDFGLHTRKVRAVGWVVLFLIVCCLGMAYEELVDTGISQQRTSEELFAGPAQSNVLPFLSGLVAAVSQSFLMFRSALLISSRPIRYGFVAVTTSVILLALAGASLFSGVGFLIVNGREGPVGYFTAEALWLWSSATADILVSIALAVTLHRRIAGFNQQTDSLLRRLIVVALQTAAYTSIISLAGALIATAFEKDTAYQVATIAQPFWLPLPPLHGISLYTTLSTRRTIAASLGAPGGVISLTPSVNIPSLSVGVREHARPTIASRLASLRAGRSHGSTNQTSDQERGSDFDTSSTSKGHRKTHGPLEVKVERESEVTYEDGRDELDRALVLDMGGEKAV</sequence>
<feature type="transmembrane region" description="Helical" evidence="2">
    <location>
        <begin position="24"/>
        <end position="45"/>
    </location>
</feature>
<evidence type="ECO:0000256" key="1">
    <source>
        <dbReference type="SAM" id="MobiDB-lite"/>
    </source>
</evidence>
<evidence type="ECO:0000313" key="4">
    <source>
        <dbReference type="EMBL" id="GEM09155.1"/>
    </source>
</evidence>
<keyword evidence="2" id="KW-1133">Transmembrane helix</keyword>
<evidence type="ECO:0000313" key="5">
    <source>
        <dbReference type="Proteomes" id="UP000321518"/>
    </source>
</evidence>
<feature type="transmembrane region" description="Helical" evidence="2">
    <location>
        <begin position="57"/>
        <end position="76"/>
    </location>
</feature>
<comment type="caution">
    <text evidence="4">The sequence shown here is derived from an EMBL/GenBank/DDBJ whole genome shotgun (WGS) entry which is preliminary data.</text>
</comment>
<feature type="region of interest" description="Disordered" evidence="1">
    <location>
        <begin position="316"/>
        <end position="372"/>
    </location>
</feature>
<dbReference type="Proteomes" id="UP000321518">
    <property type="component" value="Unassembled WGS sequence"/>
</dbReference>
<reference evidence="4 5" key="1">
    <citation type="submission" date="2019-07" db="EMBL/GenBank/DDBJ databases">
        <title>Rhodotorula toruloides NBRC10032 genome sequencing.</title>
        <authorList>
            <person name="Shida Y."/>
            <person name="Takaku H."/>
            <person name="Ogasawara W."/>
            <person name="Mori K."/>
        </authorList>
    </citation>
    <scope>NUCLEOTIDE SEQUENCE [LARGE SCALE GENOMIC DNA]</scope>
    <source>
        <strain evidence="4 5">NBRC10032</strain>
    </source>
</reference>
<feature type="transmembrane region" description="Helical" evidence="2">
    <location>
        <begin position="214"/>
        <end position="239"/>
    </location>
</feature>
<protein>
    <submittedName>
        <fullName evidence="4">Proteophosphoglycan ppg4</fullName>
    </submittedName>
</protein>
<feature type="transmembrane region" description="Helical" evidence="2">
    <location>
        <begin position="133"/>
        <end position="161"/>
    </location>
</feature>
<feature type="domain" description="DUF6534" evidence="3">
    <location>
        <begin position="181"/>
        <end position="274"/>
    </location>
</feature>
<keyword evidence="2" id="KW-0472">Membrane</keyword>
<evidence type="ECO:0000256" key="2">
    <source>
        <dbReference type="SAM" id="Phobius"/>
    </source>
</evidence>
<dbReference type="OrthoDB" id="2521637at2759"/>
<dbReference type="Pfam" id="PF20152">
    <property type="entry name" value="DUF6534"/>
    <property type="match status" value="1"/>
</dbReference>
<dbReference type="InterPro" id="IPR045339">
    <property type="entry name" value="DUF6534"/>
</dbReference>
<accession>A0A511KGW3</accession>
<gene>
    <name evidence="4" type="ORF">Rt10032_c07g3172</name>
</gene>
<dbReference type="EMBL" id="BJWK01000007">
    <property type="protein sequence ID" value="GEM09155.1"/>
    <property type="molecule type" value="Genomic_DNA"/>
</dbReference>
<evidence type="ECO:0000259" key="3">
    <source>
        <dbReference type="Pfam" id="PF20152"/>
    </source>
</evidence>
<proteinExistence type="predicted"/>
<feature type="transmembrane region" description="Helical" evidence="2">
    <location>
        <begin position="102"/>
        <end position="121"/>
    </location>
</feature>